<feature type="domain" description="Calcineurin-like phosphoesterase" evidence="2">
    <location>
        <begin position="31"/>
        <end position="278"/>
    </location>
</feature>
<dbReference type="RefSeq" id="WP_288199366.1">
    <property type="nucleotide sequence ID" value="NZ_LT608334.1"/>
</dbReference>
<protein>
    <recommendedName>
        <fullName evidence="2">Calcineurin-like phosphoesterase domain-containing protein</fullName>
    </recommendedName>
</protein>
<dbReference type="InterPro" id="IPR051918">
    <property type="entry name" value="STPP_CPPED1"/>
</dbReference>
<sequence>MTARFRTELTAAVFGAMLAAGIFPASAEKFTVAVVSDTQNYTDVTLPQPRGVNTFIQQMQYLVDSRKEKNLAFVTFVGDIVQHGDGQFRTGIIGQYTLWDTRTEWDYANLAVSVLSATDIPFGMVPGNHDYDNYSWYTTPNGPGASRPLRGGTLWNAYFGPASRHFAGKAWYGGGNNNGMDSYQVFEAGGRKFLHLGLQMEPTPADLDWARQVIAANEGLPTILTIHEWLDPNFTGETTRSNDYKAYFDGAANLPPDETWEKFIRKTPQIFMVLAGHDWTPTVAGVSQGQNLRVDTNDAGYPVYQTVQDYQGNTIGPDGKPDSATGGAGWLRFVEFDTDAKKMHYYTYSTLLDKYAGRDGEASFGVAPNYSDFTVDFPPQLTK</sequence>
<dbReference type="InterPro" id="IPR004843">
    <property type="entry name" value="Calcineurin-like_PHP"/>
</dbReference>
<evidence type="ECO:0000256" key="1">
    <source>
        <dbReference type="SAM" id="SignalP"/>
    </source>
</evidence>
<feature type="signal peptide" evidence="1">
    <location>
        <begin position="1"/>
        <end position="27"/>
    </location>
</feature>
<dbReference type="Gene3D" id="3.60.21.10">
    <property type="match status" value="1"/>
</dbReference>
<feature type="chain" id="PRO_5012713422" description="Calcineurin-like phosphoesterase domain-containing protein" evidence="1">
    <location>
        <begin position="28"/>
        <end position="383"/>
    </location>
</feature>
<proteinExistence type="predicted"/>
<dbReference type="InterPro" id="IPR029052">
    <property type="entry name" value="Metallo-depent_PP-like"/>
</dbReference>
<dbReference type="GO" id="GO:0016787">
    <property type="term" value="F:hydrolase activity"/>
    <property type="evidence" value="ECO:0007669"/>
    <property type="project" value="InterPro"/>
</dbReference>
<dbReference type="AlphaFoldDB" id="A0A212L656"/>
<name>A0A212L656_9HYPH</name>
<reference evidence="3" key="1">
    <citation type="submission" date="2016-08" db="EMBL/GenBank/DDBJ databases">
        <authorList>
            <person name="Seilhamer J.J."/>
        </authorList>
    </citation>
    <scope>NUCLEOTIDE SEQUENCE</scope>
    <source>
        <strain evidence="3">86</strain>
    </source>
</reference>
<evidence type="ECO:0000313" key="3">
    <source>
        <dbReference type="EMBL" id="SCM72829.1"/>
    </source>
</evidence>
<gene>
    <name evidence="3" type="ORF">KL86PLE_100726</name>
</gene>
<dbReference type="SUPFAM" id="SSF56300">
    <property type="entry name" value="Metallo-dependent phosphatases"/>
    <property type="match status" value="1"/>
</dbReference>
<organism evidence="3">
    <name type="scientific">uncultured Pleomorphomonas sp</name>
    <dbReference type="NCBI Taxonomy" id="442121"/>
    <lineage>
        <taxon>Bacteria</taxon>
        <taxon>Pseudomonadati</taxon>
        <taxon>Pseudomonadota</taxon>
        <taxon>Alphaproteobacteria</taxon>
        <taxon>Hyphomicrobiales</taxon>
        <taxon>Pleomorphomonadaceae</taxon>
        <taxon>Pleomorphomonas</taxon>
        <taxon>environmental samples</taxon>
    </lineage>
</organism>
<keyword evidence="1" id="KW-0732">Signal</keyword>
<evidence type="ECO:0000259" key="2">
    <source>
        <dbReference type="Pfam" id="PF00149"/>
    </source>
</evidence>
<dbReference type="Pfam" id="PF00149">
    <property type="entry name" value="Metallophos"/>
    <property type="match status" value="1"/>
</dbReference>
<accession>A0A212L656</accession>
<dbReference type="PANTHER" id="PTHR43143">
    <property type="entry name" value="METALLOPHOSPHOESTERASE, CALCINEURIN SUPERFAMILY"/>
    <property type="match status" value="1"/>
</dbReference>
<dbReference type="EMBL" id="FMJD01000002">
    <property type="protein sequence ID" value="SCM72829.1"/>
    <property type="molecule type" value="Genomic_DNA"/>
</dbReference>
<dbReference type="PANTHER" id="PTHR43143:SF5">
    <property type="entry name" value="SECRETED PROTEIN"/>
    <property type="match status" value="1"/>
</dbReference>